<feature type="transmembrane region" description="Helical" evidence="1">
    <location>
        <begin position="12"/>
        <end position="34"/>
    </location>
</feature>
<reference evidence="2" key="2">
    <citation type="submission" date="2021-04" db="EMBL/GenBank/DDBJ databases">
        <authorList>
            <person name="Gilroy R."/>
        </authorList>
    </citation>
    <scope>NUCLEOTIDE SEQUENCE</scope>
    <source>
        <strain evidence="2">9264</strain>
    </source>
</reference>
<dbReference type="EMBL" id="DWUQ01000041">
    <property type="protein sequence ID" value="HJD43835.1"/>
    <property type="molecule type" value="Genomic_DNA"/>
</dbReference>
<sequence length="55" mass="6501">MNWSDIFIYDTTWLFAGELVVRVVIMFTLITLLLRFTGERADYGWAKAFNNPLNR</sequence>
<keyword evidence="1" id="KW-1133">Transmembrane helix</keyword>
<keyword evidence="1" id="KW-0812">Transmembrane</keyword>
<keyword evidence="1" id="KW-0472">Membrane</keyword>
<name>A0A9D2RFD8_9BURK</name>
<evidence type="ECO:0000256" key="1">
    <source>
        <dbReference type="SAM" id="Phobius"/>
    </source>
</evidence>
<proteinExistence type="predicted"/>
<dbReference type="AlphaFoldDB" id="A0A9D2RFD8"/>
<protein>
    <submittedName>
        <fullName evidence="2">Uncharacterized protein</fullName>
    </submittedName>
</protein>
<comment type="caution">
    <text evidence="2">The sequence shown here is derived from an EMBL/GenBank/DDBJ whole genome shotgun (WGS) entry which is preliminary data.</text>
</comment>
<evidence type="ECO:0000313" key="3">
    <source>
        <dbReference type="Proteomes" id="UP000823889"/>
    </source>
</evidence>
<dbReference type="Proteomes" id="UP000823889">
    <property type="component" value="Unassembled WGS sequence"/>
</dbReference>
<evidence type="ECO:0000313" key="2">
    <source>
        <dbReference type="EMBL" id="HJD43835.1"/>
    </source>
</evidence>
<reference evidence="2" key="1">
    <citation type="journal article" date="2021" name="PeerJ">
        <title>Extensive microbial diversity within the chicken gut microbiome revealed by metagenomics and culture.</title>
        <authorList>
            <person name="Gilroy R."/>
            <person name="Ravi A."/>
            <person name="Getino M."/>
            <person name="Pursley I."/>
            <person name="Horton D.L."/>
            <person name="Alikhan N.F."/>
            <person name="Baker D."/>
            <person name="Gharbi K."/>
            <person name="Hall N."/>
            <person name="Watson M."/>
            <person name="Adriaenssens E.M."/>
            <person name="Foster-Nyarko E."/>
            <person name="Jarju S."/>
            <person name="Secka A."/>
            <person name="Antonio M."/>
            <person name="Oren A."/>
            <person name="Chaudhuri R.R."/>
            <person name="La Ragione R."/>
            <person name="Hildebrand F."/>
            <person name="Pallen M.J."/>
        </authorList>
    </citation>
    <scope>NUCLEOTIDE SEQUENCE</scope>
    <source>
        <strain evidence="2">9264</strain>
    </source>
</reference>
<gene>
    <name evidence="2" type="ORF">H9906_02260</name>
</gene>
<accession>A0A9D2RFD8</accession>
<organism evidence="2 3">
    <name type="scientific">Candidatus Paenalcaligenes intestinipullorum</name>
    <dbReference type="NCBI Taxonomy" id="2838718"/>
    <lineage>
        <taxon>Bacteria</taxon>
        <taxon>Pseudomonadati</taxon>
        <taxon>Pseudomonadota</taxon>
        <taxon>Betaproteobacteria</taxon>
        <taxon>Burkholderiales</taxon>
        <taxon>Alcaligenaceae</taxon>
        <taxon>Paenalcaligenes</taxon>
    </lineage>
</organism>